<dbReference type="AlphaFoldDB" id="A0A9D4GQ71"/>
<reference evidence="2" key="2">
    <citation type="submission" date="2020-11" db="EMBL/GenBank/DDBJ databases">
        <authorList>
            <person name="McCartney M.A."/>
            <person name="Auch B."/>
            <person name="Kono T."/>
            <person name="Mallez S."/>
            <person name="Becker A."/>
            <person name="Gohl D.M."/>
            <person name="Silverstein K.A.T."/>
            <person name="Koren S."/>
            <person name="Bechman K.B."/>
            <person name="Herman A."/>
            <person name="Abrahante J.E."/>
            <person name="Garbe J."/>
        </authorList>
    </citation>
    <scope>NUCLEOTIDE SEQUENCE</scope>
    <source>
        <strain evidence="2">Duluth1</strain>
        <tissue evidence="2">Whole animal</tissue>
    </source>
</reference>
<dbReference type="EMBL" id="JAIWYP010000005">
    <property type="protein sequence ID" value="KAH3819375.1"/>
    <property type="molecule type" value="Genomic_DNA"/>
</dbReference>
<gene>
    <name evidence="2" type="ORF">DPMN_121108</name>
</gene>
<keyword evidence="3" id="KW-1185">Reference proteome</keyword>
<evidence type="ECO:0000256" key="1">
    <source>
        <dbReference type="SAM" id="MobiDB-lite"/>
    </source>
</evidence>
<proteinExistence type="predicted"/>
<dbReference type="Proteomes" id="UP000828390">
    <property type="component" value="Unassembled WGS sequence"/>
</dbReference>
<comment type="caution">
    <text evidence="2">The sequence shown here is derived from an EMBL/GenBank/DDBJ whole genome shotgun (WGS) entry which is preliminary data.</text>
</comment>
<organism evidence="2 3">
    <name type="scientific">Dreissena polymorpha</name>
    <name type="common">Zebra mussel</name>
    <name type="synonym">Mytilus polymorpha</name>
    <dbReference type="NCBI Taxonomy" id="45954"/>
    <lineage>
        <taxon>Eukaryota</taxon>
        <taxon>Metazoa</taxon>
        <taxon>Spiralia</taxon>
        <taxon>Lophotrochozoa</taxon>
        <taxon>Mollusca</taxon>
        <taxon>Bivalvia</taxon>
        <taxon>Autobranchia</taxon>
        <taxon>Heteroconchia</taxon>
        <taxon>Euheterodonta</taxon>
        <taxon>Imparidentia</taxon>
        <taxon>Neoheterodontei</taxon>
        <taxon>Myida</taxon>
        <taxon>Dreissenoidea</taxon>
        <taxon>Dreissenidae</taxon>
        <taxon>Dreissena</taxon>
    </lineage>
</organism>
<feature type="compositionally biased region" description="Polar residues" evidence="1">
    <location>
        <begin position="7"/>
        <end position="25"/>
    </location>
</feature>
<evidence type="ECO:0000313" key="3">
    <source>
        <dbReference type="Proteomes" id="UP000828390"/>
    </source>
</evidence>
<accession>A0A9D4GQ71</accession>
<evidence type="ECO:0000313" key="2">
    <source>
        <dbReference type="EMBL" id="KAH3819375.1"/>
    </source>
</evidence>
<name>A0A9D4GQ71_DREPO</name>
<protein>
    <submittedName>
        <fullName evidence="2">Uncharacterized protein</fullName>
    </submittedName>
</protein>
<reference evidence="2" key="1">
    <citation type="journal article" date="2019" name="bioRxiv">
        <title>The Genome of the Zebra Mussel, Dreissena polymorpha: A Resource for Invasive Species Research.</title>
        <authorList>
            <person name="McCartney M.A."/>
            <person name="Auch B."/>
            <person name="Kono T."/>
            <person name="Mallez S."/>
            <person name="Zhang Y."/>
            <person name="Obille A."/>
            <person name="Becker A."/>
            <person name="Abrahante J.E."/>
            <person name="Garbe J."/>
            <person name="Badalamenti J.P."/>
            <person name="Herman A."/>
            <person name="Mangelson H."/>
            <person name="Liachko I."/>
            <person name="Sullivan S."/>
            <person name="Sone E.D."/>
            <person name="Koren S."/>
            <person name="Silverstein K.A.T."/>
            <person name="Beckman K.B."/>
            <person name="Gohl D.M."/>
        </authorList>
    </citation>
    <scope>NUCLEOTIDE SEQUENCE</scope>
    <source>
        <strain evidence="2">Duluth1</strain>
        <tissue evidence="2">Whole animal</tissue>
    </source>
</reference>
<sequence>MKKLSQDPESVTNSQTDAQSANHKSPPTKPVGDNKRKLYDTHCTLHNAGSSQ</sequence>
<feature type="region of interest" description="Disordered" evidence="1">
    <location>
        <begin position="1"/>
        <end position="52"/>
    </location>
</feature>